<evidence type="ECO:0000259" key="4">
    <source>
        <dbReference type="PROSITE" id="PS51186"/>
    </source>
</evidence>
<dbReference type="GO" id="GO:0016747">
    <property type="term" value="F:acyltransferase activity, transferring groups other than amino-acyl groups"/>
    <property type="evidence" value="ECO:0007669"/>
    <property type="project" value="InterPro"/>
</dbReference>
<dbReference type="InterPro" id="IPR026893">
    <property type="entry name" value="Tyr/Ser_Pase_IphP-type"/>
</dbReference>
<evidence type="ECO:0000313" key="6">
    <source>
        <dbReference type="Proteomes" id="UP000305929"/>
    </source>
</evidence>
<gene>
    <name evidence="5" type="ORF">E4U91_19850</name>
</gene>
<dbReference type="EMBL" id="SZNQ01000001">
    <property type="protein sequence ID" value="TKT02117.1"/>
    <property type="molecule type" value="Genomic_DNA"/>
</dbReference>
<comment type="caution">
    <text evidence="5">The sequence shown here is derived from an EMBL/GenBank/DDBJ whole genome shotgun (WGS) entry which is preliminary data.</text>
</comment>
<evidence type="ECO:0000256" key="3">
    <source>
        <dbReference type="SAM" id="MobiDB-lite"/>
    </source>
</evidence>
<dbReference type="GO" id="GO:0004721">
    <property type="term" value="F:phosphoprotein phosphatase activity"/>
    <property type="evidence" value="ECO:0007669"/>
    <property type="project" value="InterPro"/>
</dbReference>
<reference evidence="5 6" key="1">
    <citation type="submission" date="2019-04" db="EMBL/GenBank/DDBJ databases">
        <title>Streptomyces lasaliensis sp. nov., an Actinomycete isolated from soil which produces the polyether antibiotic lasalocid.</title>
        <authorList>
            <person name="Erwin G."/>
            <person name="Haber C."/>
        </authorList>
    </citation>
    <scope>NUCLEOTIDE SEQUENCE [LARGE SCALE GENOMIC DNA]</scope>
    <source>
        <strain evidence="5 6">X-537</strain>
    </source>
</reference>
<feature type="compositionally biased region" description="Basic and acidic residues" evidence="3">
    <location>
        <begin position="415"/>
        <end position="428"/>
    </location>
</feature>
<dbReference type="PROSITE" id="PS51186">
    <property type="entry name" value="GNAT"/>
    <property type="match status" value="1"/>
</dbReference>
<feature type="region of interest" description="Disordered" evidence="3">
    <location>
        <begin position="415"/>
        <end position="441"/>
    </location>
</feature>
<dbReference type="SUPFAM" id="SSF52799">
    <property type="entry name" value="(Phosphotyrosine protein) phosphatases II"/>
    <property type="match status" value="1"/>
</dbReference>
<name>A0A4U5WJC8_STRLS</name>
<dbReference type="Gene3D" id="3.40.630.30">
    <property type="match status" value="1"/>
</dbReference>
<dbReference type="PROSITE" id="PS00383">
    <property type="entry name" value="TYR_PHOSPHATASE_1"/>
    <property type="match status" value="1"/>
</dbReference>
<dbReference type="RefSeq" id="WP_137308103.1">
    <property type="nucleotide sequence ID" value="NZ_SZNQ01000001.1"/>
</dbReference>
<dbReference type="Pfam" id="PF13350">
    <property type="entry name" value="Y_phosphatase3"/>
    <property type="match status" value="1"/>
</dbReference>
<dbReference type="SUPFAM" id="SSF55729">
    <property type="entry name" value="Acyl-CoA N-acyltransferases (Nat)"/>
    <property type="match status" value="1"/>
</dbReference>
<dbReference type="OrthoDB" id="1188001at2"/>
<feature type="domain" description="N-acetyltransferase" evidence="4">
    <location>
        <begin position="254"/>
        <end position="419"/>
    </location>
</feature>
<dbReference type="InterPro" id="IPR016130">
    <property type="entry name" value="Tyr_Pase_AS"/>
</dbReference>
<keyword evidence="6" id="KW-1185">Reference proteome</keyword>
<sequence>MDRHIPFDALHNVRDLGGYRTADGRHRVRPGLLYRADSLGKLRPGTADWDRFLALGVGTVIDLRHGWEIEARGRVPEDASFTYRHLSIEHRPYDQAALTADVDPGPYLAERFLEVAHDGHAEIRTALELIADAREPVVFHCASGKDRTGELAALVLTLLDVPETTVVEDFTLTALATGALLAEWSARNGGRTPTWPAFGTTPASVMRLFLAALRERHGSVDAYVATVLGMDVDALKAGLRARYLEEPPAGGPEPVYRRATPADAPALVRLYSTAALWQQARGIDQWQPGAKDEEHFLHRMREGEVWLAHTGPHLTGAYELWWTDLAAWGPRPADAGYIHRLMVTPHTAPPGTGRHLLAHAESRITATGRTHARLDCLATNPRLRAYYEKAGYTVVGEQRAKTDGTGSPYTVTLLEKRLGDRPGPDRSLRTVGVSPSRRRPA</sequence>
<dbReference type="AlphaFoldDB" id="A0A4U5WJC8"/>
<evidence type="ECO:0000256" key="1">
    <source>
        <dbReference type="ARBA" id="ARBA00022679"/>
    </source>
</evidence>
<dbReference type="PANTHER" id="PTHR43877:SF2">
    <property type="entry name" value="AMINOALKYLPHOSPHONATE N-ACETYLTRANSFERASE-RELATED"/>
    <property type="match status" value="1"/>
</dbReference>
<dbReference type="InterPro" id="IPR029021">
    <property type="entry name" value="Prot-tyrosine_phosphatase-like"/>
</dbReference>
<dbReference type="Pfam" id="PF13673">
    <property type="entry name" value="Acetyltransf_10"/>
    <property type="match status" value="1"/>
</dbReference>
<accession>A0A4U5WJC8</accession>
<proteinExistence type="predicted"/>
<keyword evidence="2" id="KW-0012">Acyltransferase</keyword>
<keyword evidence="1 5" id="KW-0808">Transferase</keyword>
<dbReference type="Proteomes" id="UP000305929">
    <property type="component" value="Unassembled WGS sequence"/>
</dbReference>
<dbReference type="InterPro" id="IPR050832">
    <property type="entry name" value="Bact_Acetyltransf"/>
</dbReference>
<dbReference type="InterPro" id="IPR016181">
    <property type="entry name" value="Acyl_CoA_acyltransferase"/>
</dbReference>
<protein>
    <submittedName>
        <fullName evidence="5">GNAT family N-acetyltransferase</fullName>
    </submittedName>
</protein>
<evidence type="ECO:0000256" key="2">
    <source>
        <dbReference type="ARBA" id="ARBA00023315"/>
    </source>
</evidence>
<dbReference type="InterPro" id="IPR000182">
    <property type="entry name" value="GNAT_dom"/>
</dbReference>
<evidence type="ECO:0000313" key="5">
    <source>
        <dbReference type="EMBL" id="TKT02117.1"/>
    </source>
</evidence>
<dbReference type="Gene3D" id="3.90.190.10">
    <property type="entry name" value="Protein tyrosine phosphatase superfamily"/>
    <property type="match status" value="1"/>
</dbReference>
<dbReference type="PANTHER" id="PTHR43877">
    <property type="entry name" value="AMINOALKYLPHOSPHONATE N-ACETYLTRANSFERASE-RELATED-RELATED"/>
    <property type="match status" value="1"/>
</dbReference>
<organism evidence="5 6">
    <name type="scientific">Streptomyces lasalocidi</name>
    <name type="common">Streptomyces lasaliensis</name>
    <dbReference type="NCBI Taxonomy" id="324833"/>
    <lineage>
        <taxon>Bacteria</taxon>
        <taxon>Bacillati</taxon>
        <taxon>Actinomycetota</taxon>
        <taxon>Actinomycetes</taxon>
        <taxon>Kitasatosporales</taxon>
        <taxon>Streptomycetaceae</taxon>
        <taxon>Streptomyces</taxon>
    </lineage>
</organism>